<dbReference type="AlphaFoldDB" id="A0A5B7GQV1"/>
<dbReference type="Proteomes" id="UP000324222">
    <property type="component" value="Unassembled WGS sequence"/>
</dbReference>
<evidence type="ECO:0000313" key="2">
    <source>
        <dbReference type="Proteomes" id="UP000324222"/>
    </source>
</evidence>
<reference evidence="1 2" key="1">
    <citation type="submission" date="2019-05" db="EMBL/GenBank/DDBJ databases">
        <title>Another draft genome of Portunus trituberculatus and its Hox gene families provides insights of decapod evolution.</title>
        <authorList>
            <person name="Jeong J.-H."/>
            <person name="Song I."/>
            <person name="Kim S."/>
            <person name="Choi T."/>
            <person name="Kim D."/>
            <person name="Ryu S."/>
            <person name="Kim W."/>
        </authorList>
    </citation>
    <scope>NUCLEOTIDE SEQUENCE [LARGE SCALE GENOMIC DNA]</scope>
    <source>
        <tissue evidence="1">Muscle</tissue>
    </source>
</reference>
<dbReference type="EMBL" id="VSRR010016793">
    <property type="protein sequence ID" value="MPC59695.1"/>
    <property type="molecule type" value="Genomic_DNA"/>
</dbReference>
<keyword evidence="2" id="KW-1185">Reference proteome</keyword>
<organism evidence="1 2">
    <name type="scientific">Portunus trituberculatus</name>
    <name type="common">Swimming crab</name>
    <name type="synonym">Neptunus trituberculatus</name>
    <dbReference type="NCBI Taxonomy" id="210409"/>
    <lineage>
        <taxon>Eukaryota</taxon>
        <taxon>Metazoa</taxon>
        <taxon>Ecdysozoa</taxon>
        <taxon>Arthropoda</taxon>
        <taxon>Crustacea</taxon>
        <taxon>Multicrustacea</taxon>
        <taxon>Malacostraca</taxon>
        <taxon>Eumalacostraca</taxon>
        <taxon>Eucarida</taxon>
        <taxon>Decapoda</taxon>
        <taxon>Pleocyemata</taxon>
        <taxon>Brachyura</taxon>
        <taxon>Eubrachyura</taxon>
        <taxon>Portunoidea</taxon>
        <taxon>Portunidae</taxon>
        <taxon>Portuninae</taxon>
        <taxon>Portunus</taxon>
    </lineage>
</organism>
<sequence>MLVQVPRSPSRQHQRSYIARTAKLWNSLTAATSDTQTMSTRQMKVAAHRWRKTQTPTLVL</sequence>
<protein>
    <submittedName>
        <fullName evidence="1">Uncharacterized protein</fullName>
    </submittedName>
</protein>
<accession>A0A5B7GQV1</accession>
<proteinExistence type="predicted"/>
<dbReference type="OrthoDB" id="6382908at2759"/>
<comment type="caution">
    <text evidence="1">The sequence shown here is derived from an EMBL/GenBank/DDBJ whole genome shotgun (WGS) entry which is preliminary data.</text>
</comment>
<evidence type="ECO:0000313" key="1">
    <source>
        <dbReference type="EMBL" id="MPC59695.1"/>
    </source>
</evidence>
<name>A0A5B7GQV1_PORTR</name>
<gene>
    <name evidence="1" type="ORF">E2C01_053721</name>
</gene>